<evidence type="ECO:0000256" key="9">
    <source>
        <dbReference type="SAM" id="Phobius"/>
    </source>
</evidence>
<keyword evidence="4 8" id="KW-0297">G-protein coupled receptor</keyword>
<dbReference type="Pfam" id="PF00001">
    <property type="entry name" value="7tm_1"/>
    <property type="match status" value="1"/>
</dbReference>
<keyword evidence="5 9" id="KW-0472">Membrane</keyword>
<comment type="subcellular location">
    <subcellularLocation>
        <location evidence="1">Membrane</location>
        <topology evidence="1">Multi-pass membrane protein</topology>
    </subcellularLocation>
</comment>
<dbReference type="OrthoDB" id="10036964at2759"/>
<evidence type="ECO:0000256" key="4">
    <source>
        <dbReference type="ARBA" id="ARBA00023040"/>
    </source>
</evidence>
<feature type="transmembrane region" description="Helical" evidence="9">
    <location>
        <begin position="152"/>
        <end position="172"/>
    </location>
</feature>
<gene>
    <name evidence="11" type="ORF">BV898_00091</name>
</gene>
<accession>A0A1W0XEP8</accession>
<feature type="transmembrane region" description="Helical" evidence="9">
    <location>
        <begin position="287"/>
        <end position="311"/>
    </location>
</feature>
<dbReference type="InterPro" id="IPR000276">
    <property type="entry name" value="GPCR_Rhodpsn"/>
</dbReference>
<evidence type="ECO:0000259" key="10">
    <source>
        <dbReference type="PROSITE" id="PS50262"/>
    </source>
</evidence>
<comment type="caution">
    <text evidence="11">The sequence shown here is derived from an EMBL/GenBank/DDBJ whole genome shotgun (WGS) entry which is preliminary data.</text>
</comment>
<dbReference type="PROSITE" id="PS00237">
    <property type="entry name" value="G_PROTEIN_RECEP_F1_1"/>
    <property type="match status" value="1"/>
</dbReference>
<dbReference type="GO" id="GO:0005886">
    <property type="term" value="C:plasma membrane"/>
    <property type="evidence" value="ECO:0007669"/>
    <property type="project" value="TreeGrafter"/>
</dbReference>
<evidence type="ECO:0000256" key="7">
    <source>
        <dbReference type="ARBA" id="ARBA00023224"/>
    </source>
</evidence>
<dbReference type="PROSITE" id="PS50262">
    <property type="entry name" value="G_PROTEIN_RECEP_F1_2"/>
    <property type="match status" value="1"/>
</dbReference>
<proteinExistence type="inferred from homology"/>
<keyword evidence="12" id="KW-1185">Reference proteome</keyword>
<reference evidence="12" key="1">
    <citation type="submission" date="2017-01" db="EMBL/GenBank/DDBJ databases">
        <title>Comparative genomics of anhydrobiosis in the tardigrade Hypsibius dujardini.</title>
        <authorList>
            <person name="Yoshida Y."/>
            <person name="Koutsovoulos G."/>
            <person name="Laetsch D."/>
            <person name="Stevens L."/>
            <person name="Kumar S."/>
            <person name="Horikawa D."/>
            <person name="Ishino K."/>
            <person name="Komine S."/>
            <person name="Tomita M."/>
            <person name="Blaxter M."/>
            <person name="Arakawa K."/>
        </authorList>
    </citation>
    <scope>NUCLEOTIDE SEQUENCE [LARGE SCALE GENOMIC DNA]</scope>
    <source>
        <strain evidence="12">Z151</strain>
    </source>
</reference>
<organism evidence="11 12">
    <name type="scientific">Hypsibius exemplaris</name>
    <name type="common">Freshwater tardigrade</name>
    <dbReference type="NCBI Taxonomy" id="2072580"/>
    <lineage>
        <taxon>Eukaryota</taxon>
        <taxon>Metazoa</taxon>
        <taxon>Ecdysozoa</taxon>
        <taxon>Tardigrada</taxon>
        <taxon>Eutardigrada</taxon>
        <taxon>Parachela</taxon>
        <taxon>Hypsibioidea</taxon>
        <taxon>Hypsibiidae</taxon>
        <taxon>Hypsibius</taxon>
    </lineage>
</organism>
<dbReference type="SMART" id="SM01381">
    <property type="entry name" value="7TM_GPCR_Srsx"/>
    <property type="match status" value="1"/>
</dbReference>
<dbReference type="InterPro" id="IPR017452">
    <property type="entry name" value="GPCR_Rhodpsn_7TM"/>
</dbReference>
<feature type="domain" description="G-protein coupled receptors family 1 profile" evidence="10">
    <location>
        <begin position="81"/>
        <end position="350"/>
    </location>
</feature>
<evidence type="ECO:0000256" key="3">
    <source>
        <dbReference type="ARBA" id="ARBA00022989"/>
    </source>
</evidence>
<feature type="transmembrane region" description="Helical" evidence="9">
    <location>
        <begin position="66"/>
        <end position="90"/>
    </location>
</feature>
<dbReference type="AlphaFoldDB" id="A0A1W0XEP8"/>
<keyword evidence="7 8" id="KW-0807">Transducer</keyword>
<dbReference type="GO" id="GO:0004930">
    <property type="term" value="F:G protein-coupled receptor activity"/>
    <property type="evidence" value="ECO:0007669"/>
    <property type="project" value="UniProtKB-KW"/>
</dbReference>
<dbReference type="PRINTS" id="PR00237">
    <property type="entry name" value="GPCRRHODOPSN"/>
</dbReference>
<dbReference type="PANTHER" id="PTHR24243:SF233">
    <property type="entry name" value="THYROTROPIN-RELEASING HORMONE RECEPTOR"/>
    <property type="match status" value="1"/>
</dbReference>
<feature type="transmembrane region" description="Helical" evidence="9">
    <location>
        <begin position="102"/>
        <end position="124"/>
    </location>
</feature>
<keyword evidence="6 8" id="KW-0675">Receptor</keyword>
<name>A0A1W0XEP8_HYPEX</name>
<feature type="transmembrane region" description="Helical" evidence="9">
    <location>
        <begin position="233"/>
        <end position="257"/>
    </location>
</feature>
<evidence type="ECO:0000256" key="5">
    <source>
        <dbReference type="ARBA" id="ARBA00023136"/>
    </source>
</evidence>
<protein>
    <submittedName>
        <fullName evidence="11">Growth hormone secretagogue receptor type 1</fullName>
    </submittedName>
</protein>
<feature type="transmembrane region" description="Helical" evidence="9">
    <location>
        <begin position="331"/>
        <end position="353"/>
    </location>
</feature>
<sequence>MDCNAHDGDKSGIMLRRLNCSSAVLDIGLADVVSPNHTTTTFFDNDNVTAAASSESEMYFWLSAPIVTFMYACIFVVGVIGNLLVCYVVVAYKDMRVNVFHIFLANLSIADLLVVGICVPTAMVDVFSQEIWYLGEHMCKAVPFLEYSVTHLSVLTILAISFERFLAIIFPLKAQYISTRNRSLIIIAVIWLVAFSSAIPFALIAQYSLVEHMVTNSQVPTCTNPMDTHWKQAYLFTAVVNFFVIPFFILCGVYAVIGTHLIKDSSKSLGVATADISSTNMRARKQVVVMLATVVATFFVFLLPFRVLSLWTVYAPPEAYAKMGAPGWYSLLYFARIMFYLNSASNPLVLYAMSSKFRAKFQHILCCRPLPPSTQVGLSRSGTLQQSKYSVRTEYSSSFRKADFDVRGSSYSFSSKRTFTNGNGNHSVSSNMAAEEFPML</sequence>
<dbReference type="EMBL" id="MTYJ01000001">
    <property type="protein sequence ID" value="OQV25949.1"/>
    <property type="molecule type" value="Genomic_DNA"/>
</dbReference>
<evidence type="ECO:0000256" key="8">
    <source>
        <dbReference type="RuleBase" id="RU000688"/>
    </source>
</evidence>
<keyword evidence="3 9" id="KW-1133">Transmembrane helix</keyword>
<feature type="transmembrane region" description="Helical" evidence="9">
    <location>
        <begin position="184"/>
        <end position="207"/>
    </location>
</feature>
<keyword evidence="2 8" id="KW-0812">Transmembrane</keyword>
<evidence type="ECO:0000256" key="2">
    <source>
        <dbReference type="ARBA" id="ARBA00022692"/>
    </source>
</evidence>
<evidence type="ECO:0000313" key="12">
    <source>
        <dbReference type="Proteomes" id="UP000192578"/>
    </source>
</evidence>
<evidence type="ECO:0000256" key="1">
    <source>
        <dbReference type="ARBA" id="ARBA00004141"/>
    </source>
</evidence>
<dbReference type="Gene3D" id="1.20.1070.10">
    <property type="entry name" value="Rhodopsin 7-helix transmembrane proteins"/>
    <property type="match status" value="1"/>
</dbReference>
<dbReference type="PANTHER" id="PTHR24243">
    <property type="entry name" value="G-PROTEIN COUPLED RECEPTOR"/>
    <property type="match status" value="1"/>
</dbReference>
<comment type="similarity">
    <text evidence="8">Belongs to the G-protein coupled receptor 1 family.</text>
</comment>
<dbReference type="Proteomes" id="UP000192578">
    <property type="component" value="Unassembled WGS sequence"/>
</dbReference>
<dbReference type="SUPFAM" id="SSF81321">
    <property type="entry name" value="Family A G protein-coupled receptor-like"/>
    <property type="match status" value="1"/>
</dbReference>
<evidence type="ECO:0000313" key="11">
    <source>
        <dbReference type="EMBL" id="OQV25949.1"/>
    </source>
</evidence>
<evidence type="ECO:0000256" key="6">
    <source>
        <dbReference type="ARBA" id="ARBA00023170"/>
    </source>
</evidence>